<feature type="domain" description="Reverse transcriptase" evidence="1">
    <location>
        <begin position="1"/>
        <end position="160"/>
    </location>
</feature>
<evidence type="ECO:0000313" key="3">
    <source>
        <dbReference type="Proteomes" id="UP001497516"/>
    </source>
</evidence>
<dbReference type="PANTHER" id="PTHR33116:SF86">
    <property type="entry name" value="REVERSE TRANSCRIPTASE DOMAIN-CONTAINING PROTEIN"/>
    <property type="match status" value="1"/>
</dbReference>
<keyword evidence="3" id="KW-1185">Reference proteome</keyword>
<accession>A0AAV2GQW2</accession>
<dbReference type="EMBL" id="OZ034822">
    <property type="protein sequence ID" value="CAL1412876.1"/>
    <property type="molecule type" value="Genomic_DNA"/>
</dbReference>
<protein>
    <recommendedName>
        <fullName evidence="1">Reverse transcriptase domain-containing protein</fullName>
    </recommendedName>
</protein>
<dbReference type="Proteomes" id="UP001497516">
    <property type="component" value="Chromosome 9"/>
</dbReference>
<dbReference type="Pfam" id="PF00078">
    <property type="entry name" value="RVT_1"/>
    <property type="match status" value="1"/>
</dbReference>
<dbReference type="AlphaFoldDB" id="A0AAV2GQW2"/>
<dbReference type="InterPro" id="IPR000477">
    <property type="entry name" value="RT_dom"/>
</dbReference>
<dbReference type="PROSITE" id="PS50878">
    <property type="entry name" value="RT_POL"/>
    <property type="match status" value="1"/>
</dbReference>
<gene>
    <name evidence="2" type="ORF">LTRI10_LOCUS52137</name>
</gene>
<name>A0AAV2GQW2_9ROSI</name>
<dbReference type="SUPFAM" id="SSF56672">
    <property type="entry name" value="DNA/RNA polymerases"/>
    <property type="match status" value="1"/>
</dbReference>
<dbReference type="InterPro" id="IPR043502">
    <property type="entry name" value="DNA/RNA_pol_sf"/>
</dbReference>
<evidence type="ECO:0000313" key="2">
    <source>
        <dbReference type="EMBL" id="CAL1412876.1"/>
    </source>
</evidence>
<dbReference type="PANTHER" id="PTHR33116">
    <property type="entry name" value="REVERSE TRANSCRIPTASE ZINC-BINDING DOMAIN-CONTAINING PROTEIN-RELATED-RELATED"/>
    <property type="match status" value="1"/>
</dbReference>
<evidence type="ECO:0000259" key="1">
    <source>
        <dbReference type="PROSITE" id="PS50878"/>
    </source>
</evidence>
<organism evidence="2 3">
    <name type="scientific">Linum trigynum</name>
    <dbReference type="NCBI Taxonomy" id="586398"/>
    <lineage>
        <taxon>Eukaryota</taxon>
        <taxon>Viridiplantae</taxon>
        <taxon>Streptophyta</taxon>
        <taxon>Embryophyta</taxon>
        <taxon>Tracheophyta</taxon>
        <taxon>Spermatophyta</taxon>
        <taxon>Magnoliopsida</taxon>
        <taxon>eudicotyledons</taxon>
        <taxon>Gunneridae</taxon>
        <taxon>Pentapetalae</taxon>
        <taxon>rosids</taxon>
        <taxon>fabids</taxon>
        <taxon>Malpighiales</taxon>
        <taxon>Linaceae</taxon>
        <taxon>Linum</taxon>
    </lineage>
</organism>
<sequence length="194" mass="22125">MEFAERWIQLVMMGVKTVSYSVLVNGHRFQTFTPSRGIRQGDPLSPYLILLCAEGLSAYTAKAVEEKRLHGLQVNRGAPVITYLFFADDSIFFARATQEECLALKNILHAYELEYGQMVNFHKWEVSFSANVKPHSKLITSGTLQMQPVEKHQKYLGLVTEVGRDKKDLFAGLKERIRQKLKGWKEKSMSVAAR</sequence>
<reference evidence="2 3" key="1">
    <citation type="submission" date="2024-04" db="EMBL/GenBank/DDBJ databases">
        <authorList>
            <person name="Fracassetti M."/>
        </authorList>
    </citation>
    <scope>NUCLEOTIDE SEQUENCE [LARGE SCALE GENOMIC DNA]</scope>
</reference>
<proteinExistence type="predicted"/>